<evidence type="ECO:0008006" key="3">
    <source>
        <dbReference type="Google" id="ProtNLM"/>
    </source>
</evidence>
<name>A0A922FC76_CARIL</name>
<protein>
    <recommendedName>
        <fullName evidence="3">Reverse transcriptase/retrotransposon-derived protein RNase H-like domain-containing protein</fullName>
    </recommendedName>
</protein>
<dbReference type="AlphaFoldDB" id="A0A922FC76"/>
<evidence type="ECO:0000313" key="1">
    <source>
        <dbReference type="EMBL" id="KAG6717880.1"/>
    </source>
</evidence>
<proteinExistence type="predicted"/>
<gene>
    <name evidence="1" type="ORF">I3842_04G122300</name>
</gene>
<organism evidence="1 2">
    <name type="scientific">Carya illinoinensis</name>
    <name type="common">Pecan</name>
    <dbReference type="NCBI Taxonomy" id="32201"/>
    <lineage>
        <taxon>Eukaryota</taxon>
        <taxon>Viridiplantae</taxon>
        <taxon>Streptophyta</taxon>
        <taxon>Embryophyta</taxon>
        <taxon>Tracheophyta</taxon>
        <taxon>Spermatophyta</taxon>
        <taxon>Magnoliopsida</taxon>
        <taxon>eudicotyledons</taxon>
        <taxon>Gunneridae</taxon>
        <taxon>Pentapetalae</taxon>
        <taxon>rosids</taxon>
        <taxon>fabids</taxon>
        <taxon>Fagales</taxon>
        <taxon>Juglandaceae</taxon>
        <taxon>Carya</taxon>
    </lineage>
</organism>
<reference evidence="1" key="1">
    <citation type="submission" date="2021-01" db="EMBL/GenBank/DDBJ databases">
        <authorList>
            <person name="Lovell J.T."/>
            <person name="Bentley N."/>
            <person name="Bhattarai G."/>
            <person name="Jenkins J.W."/>
            <person name="Sreedasyam A."/>
            <person name="Alarcon Y."/>
            <person name="Bock C."/>
            <person name="Boston L."/>
            <person name="Carlson J."/>
            <person name="Cervantes K."/>
            <person name="Clermont K."/>
            <person name="Krom N."/>
            <person name="Kubenka K."/>
            <person name="Mamidi S."/>
            <person name="Mattison C."/>
            <person name="Monteros M."/>
            <person name="Pisani C."/>
            <person name="Plott C."/>
            <person name="Rajasekar S."/>
            <person name="Rhein H.S."/>
            <person name="Rohla C."/>
            <person name="Song M."/>
            <person name="Hilaire R.S."/>
            <person name="Shu S."/>
            <person name="Wells L."/>
            <person name="Wang X."/>
            <person name="Webber J."/>
            <person name="Heerema R.J."/>
            <person name="Klein P."/>
            <person name="Conner P."/>
            <person name="Grauke L."/>
            <person name="Grimwood J."/>
            <person name="Schmutz J."/>
            <person name="Randall J.J."/>
        </authorList>
    </citation>
    <scope>NUCLEOTIDE SEQUENCE</scope>
    <source>
        <tissue evidence="1">Leaf</tissue>
    </source>
</reference>
<evidence type="ECO:0000313" key="2">
    <source>
        <dbReference type="Proteomes" id="UP000811246"/>
    </source>
</evidence>
<accession>A0A922FC76</accession>
<dbReference type="Proteomes" id="UP000811246">
    <property type="component" value="Chromosome 4"/>
</dbReference>
<comment type="caution">
    <text evidence="1">The sequence shown here is derived from an EMBL/GenBank/DDBJ whole genome shotgun (WGS) entry which is preliminary data.</text>
</comment>
<sequence length="118" mass="13690">MINPIDKAIQYYDKFQNQILEKTQLQRLLGFLNNILEFYQDFTKSANLCLIDSKAILHNGHKNILPWSKKLKKYVQTLPCLGIPSSDSFKIIETNASNIGYEGILKQKLRLESLEQIF</sequence>
<dbReference type="EMBL" id="CM031828">
    <property type="protein sequence ID" value="KAG6717880.1"/>
    <property type="molecule type" value="Genomic_DNA"/>
</dbReference>